<dbReference type="Gene3D" id="1.10.10.2840">
    <property type="entry name" value="PucR C-terminal helix-turn-helix domain"/>
    <property type="match status" value="1"/>
</dbReference>
<gene>
    <name evidence="4" type="ORF">SAMN05443637_107101</name>
</gene>
<evidence type="ECO:0000313" key="4">
    <source>
        <dbReference type="EMBL" id="SHK50956.1"/>
    </source>
</evidence>
<feature type="domain" description="CdaR GGDEF-like" evidence="3">
    <location>
        <begin position="125"/>
        <end position="233"/>
    </location>
</feature>
<comment type="similarity">
    <text evidence="1">Belongs to the CdaR family.</text>
</comment>
<dbReference type="OrthoDB" id="8026818at2"/>
<accession>A0A1M6T222</accession>
<dbReference type="RefSeq" id="WP_073456962.1">
    <property type="nucleotide sequence ID" value="NZ_CALGVN010000045.1"/>
</dbReference>
<proteinExistence type="inferred from homology"/>
<dbReference type="EMBL" id="FRAP01000007">
    <property type="protein sequence ID" value="SHK50956.1"/>
    <property type="molecule type" value="Genomic_DNA"/>
</dbReference>
<evidence type="ECO:0000313" key="5">
    <source>
        <dbReference type="Proteomes" id="UP000184363"/>
    </source>
</evidence>
<name>A0A1M6T222_PSETH</name>
<dbReference type="Pfam" id="PF17853">
    <property type="entry name" value="GGDEF_2"/>
    <property type="match status" value="1"/>
</dbReference>
<dbReference type="InterPro" id="IPR041522">
    <property type="entry name" value="CdaR_GGDEF"/>
</dbReference>
<dbReference type="Pfam" id="PF13556">
    <property type="entry name" value="HTH_30"/>
    <property type="match status" value="1"/>
</dbReference>
<dbReference type="InterPro" id="IPR025736">
    <property type="entry name" value="PucR_C-HTH_dom"/>
</dbReference>
<feature type="domain" description="PucR C-terminal helix-turn-helix" evidence="2">
    <location>
        <begin position="286"/>
        <end position="343"/>
    </location>
</feature>
<dbReference type="Proteomes" id="UP000184363">
    <property type="component" value="Unassembled WGS sequence"/>
</dbReference>
<protein>
    <submittedName>
        <fullName evidence="4">PucR C-terminal helix-turn-helix domain-containing protein</fullName>
    </submittedName>
</protein>
<dbReference type="PANTHER" id="PTHR33744">
    <property type="entry name" value="CARBOHYDRATE DIACID REGULATOR"/>
    <property type="match status" value="1"/>
</dbReference>
<evidence type="ECO:0000259" key="3">
    <source>
        <dbReference type="Pfam" id="PF17853"/>
    </source>
</evidence>
<dbReference type="AlphaFoldDB" id="A0A1M6T222"/>
<evidence type="ECO:0000259" key="2">
    <source>
        <dbReference type="Pfam" id="PF13556"/>
    </source>
</evidence>
<sequence>MPEPSHDGCARGVVAACRRLSAAAARGAGPAELAGILAAGVGAPVTVLAGTRVVAATGPPLTPADGVAAVVPPGAGQVVVGRPAGPVPAELLCLAAEHAALACAAARDPAGAARRDLLEALLLGRAHHDGELARWAAHLGHDGRPHAVAVLVPHRDPAAAEAEIRRHAPTAMVTARPDEVVAVLGADTPAAAVDRAVALADQLGVAAAGIGDAYCAAADVARSYGEARRALAVARRRSGAERVLTFRDLGVNRLLARFPDLAELRSFGEEVIGRLLDEEAATGMPYLATLTAYFQVNGSPSQAARRLHVHPNTIAYRMRRIEELTGLRLGEQRDRLMAEVAVEIVAGMGRA</sequence>
<organism evidence="4 5">
    <name type="scientific">Pseudonocardia thermophila</name>
    <dbReference type="NCBI Taxonomy" id="1848"/>
    <lineage>
        <taxon>Bacteria</taxon>
        <taxon>Bacillati</taxon>
        <taxon>Actinomycetota</taxon>
        <taxon>Actinomycetes</taxon>
        <taxon>Pseudonocardiales</taxon>
        <taxon>Pseudonocardiaceae</taxon>
        <taxon>Pseudonocardia</taxon>
    </lineage>
</organism>
<dbReference type="STRING" id="1848.SAMN05443637_107101"/>
<dbReference type="InterPro" id="IPR042070">
    <property type="entry name" value="PucR_C-HTH_sf"/>
</dbReference>
<evidence type="ECO:0000256" key="1">
    <source>
        <dbReference type="ARBA" id="ARBA00006754"/>
    </source>
</evidence>
<dbReference type="PANTHER" id="PTHR33744:SF7">
    <property type="entry name" value="PUCR FAMILY TRANSCRIPTIONAL REGULATOR"/>
    <property type="match status" value="1"/>
</dbReference>
<reference evidence="4 5" key="1">
    <citation type="submission" date="2016-11" db="EMBL/GenBank/DDBJ databases">
        <authorList>
            <person name="Jaros S."/>
            <person name="Januszkiewicz K."/>
            <person name="Wedrychowicz H."/>
        </authorList>
    </citation>
    <scope>NUCLEOTIDE SEQUENCE [LARGE SCALE GENOMIC DNA]</scope>
    <source>
        <strain evidence="4 5">DSM 43832</strain>
    </source>
</reference>
<dbReference type="InterPro" id="IPR051448">
    <property type="entry name" value="CdaR-like_regulators"/>
</dbReference>
<keyword evidence="5" id="KW-1185">Reference proteome</keyword>